<evidence type="ECO:0000313" key="2">
    <source>
        <dbReference type="EMBL" id="CAI9929143.1"/>
    </source>
</evidence>
<protein>
    <submittedName>
        <fullName evidence="3">Hypothetical_protein</fullName>
    </submittedName>
</protein>
<evidence type="ECO:0000313" key="5">
    <source>
        <dbReference type="Proteomes" id="UP001642409"/>
    </source>
</evidence>
<proteinExistence type="predicted"/>
<dbReference type="EMBL" id="CAXDID020000049">
    <property type="protein sequence ID" value="CAL6004819.1"/>
    <property type="molecule type" value="Genomic_DNA"/>
</dbReference>
<comment type="caution">
    <text evidence="2">The sequence shown here is derived from an EMBL/GenBank/DDBJ whole genome shotgun (WGS) entry which is preliminary data.</text>
</comment>
<evidence type="ECO:0000313" key="4">
    <source>
        <dbReference type="EMBL" id="CAL6004819.1"/>
    </source>
</evidence>
<dbReference type="EMBL" id="CATOUU010000424">
    <property type="protein sequence ID" value="CAI9929140.1"/>
    <property type="molecule type" value="Genomic_DNA"/>
</dbReference>
<gene>
    <name evidence="1" type="ORF">HINF_LOCUS16785</name>
    <name evidence="2" type="ORF">HINF_LOCUS16788</name>
    <name evidence="3" type="ORF">HINF_LOCUS19069</name>
    <name evidence="4" type="ORF">HINF_LOCUS19072</name>
</gene>
<accession>A0AA86U2Z3</accession>
<evidence type="ECO:0000313" key="1">
    <source>
        <dbReference type="EMBL" id="CAI9929140.1"/>
    </source>
</evidence>
<dbReference type="EMBL" id="CAXDID020000049">
    <property type="protein sequence ID" value="CAL6004813.1"/>
    <property type="molecule type" value="Genomic_DNA"/>
</dbReference>
<dbReference type="Proteomes" id="UP001642409">
    <property type="component" value="Unassembled WGS sequence"/>
</dbReference>
<dbReference type="EMBL" id="CATOUU010000424">
    <property type="protein sequence ID" value="CAI9929143.1"/>
    <property type="molecule type" value="Genomic_DNA"/>
</dbReference>
<evidence type="ECO:0000313" key="3">
    <source>
        <dbReference type="EMBL" id="CAL6004813.1"/>
    </source>
</evidence>
<reference evidence="2" key="1">
    <citation type="submission" date="2023-06" db="EMBL/GenBank/DDBJ databases">
        <authorList>
            <person name="Kurt Z."/>
        </authorList>
    </citation>
    <scope>NUCLEOTIDE SEQUENCE</scope>
</reference>
<organism evidence="2">
    <name type="scientific">Hexamita inflata</name>
    <dbReference type="NCBI Taxonomy" id="28002"/>
    <lineage>
        <taxon>Eukaryota</taxon>
        <taxon>Metamonada</taxon>
        <taxon>Diplomonadida</taxon>
        <taxon>Hexamitidae</taxon>
        <taxon>Hexamitinae</taxon>
        <taxon>Hexamita</taxon>
    </lineage>
</organism>
<reference evidence="3 5" key="2">
    <citation type="submission" date="2024-07" db="EMBL/GenBank/DDBJ databases">
        <authorList>
            <person name="Akdeniz Z."/>
        </authorList>
    </citation>
    <scope>NUCLEOTIDE SEQUENCE [LARGE SCALE GENOMIC DNA]</scope>
</reference>
<dbReference type="AlphaFoldDB" id="A0AA86U2Z3"/>
<sequence length="158" mass="18352">MFYQPNNIELEIFINYVIPCSQNIMTHQTETLSTIQNLNLIIPSSSHKTILKTAKCYHKLISILYLVFKDHYSEQPPQTTQVSSALEQTLLTSEVIFVTTLLIFINSIFLSNKTAAVQHRPGFFWSPQRSNIECIHSHICTNITQCYFSITYIHYQYL</sequence>
<name>A0AA86U2Z3_9EUKA</name>
<keyword evidence="5" id="KW-1185">Reference proteome</keyword>